<dbReference type="Proteomes" id="UP000574717">
    <property type="component" value="Unassembled WGS sequence"/>
</dbReference>
<dbReference type="EMBL" id="BLRU01000542">
    <property type="protein sequence ID" value="GFP20599.1"/>
    <property type="molecule type" value="Genomic_DNA"/>
</dbReference>
<evidence type="ECO:0008006" key="3">
    <source>
        <dbReference type="Google" id="ProtNLM"/>
    </source>
</evidence>
<feature type="non-terminal residue" evidence="1">
    <location>
        <position position="175"/>
    </location>
</feature>
<reference evidence="1 2" key="1">
    <citation type="journal article" date="2020" name="Front. Microbiol.">
        <title>Single-cell genomics of novel Actinobacteria with the Wood-Ljungdahl pathway discovered in a serpentinizing system.</title>
        <authorList>
            <person name="Merino N."/>
            <person name="Kawai M."/>
            <person name="Boyd E.S."/>
            <person name="Colman D.R."/>
            <person name="McGlynn S.E."/>
            <person name="Nealson K.H."/>
            <person name="Kurokawa K."/>
            <person name="Hongoh Y."/>
        </authorList>
    </citation>
    <scope>NUCLEOTIDE SEQUENCE [LARGE SCALE GENOMIC DNA]</scope>
    <source>
        <strain evidence="1 2">S03</strain>
    </source>
</reference>
<protein>
    <recommendedName>
        <fullName evidence="3">Transposase</fullName>
    </recommendedName>
</protein>
<evidence type="ECO:0000313" key="1">
    <source>
        <dbReference type="EMBL" id="GFP20599.1"/>
    </source>
</evidence>
<organism evidence="1 2">
    <name type="scientific">Candidatus Hakubella thermalkaliphila</name>
    <dbReference type="NCBI Taxonomy" id="2754717"/>
    <lineage>
        <taxon>Bacteria</taxon>
        <taxon>Bacillati</taxon>
        <taxon>Actinomycetota</taxon>
        <taxon>Actinomycetota incertae sedis</taxon>
        <taxon>Candidatus Hakubellales</taxon>
        <taxon>Candidatus Hakubellaceae</taxon>
        <taxon>Candidatus Hakubella</taxon>
    </lineage>
</organism>
<name>A0A6V8NJV7_9ACTN</name>
<dbReference type="InterPro" id="IPR011518">
    <property type="entry name" value="Transposase_36"/>
</dbReference>
<dbReference type="RefSeq" id="WP_407079660.1">
    <property type="nucleotide sequence ID" value="NZ_BLRU01000542.1"/>
</dbReference>
<dbReference type="Pfam" id="PF07592">
    <property type="entry name" value="DDE_Tnp_ISAZ013"/>
    <property type="match status" value="1"/>
</dbReference>
<sequence>MAERTQKDTMLKVFGTLNEAQARWFVAREAMIIGHGGIKKMCELTGLSKPTIIKGIKELKAKEKFDAGERIRRPGAGRKRIEERNPEILKVLKEIMDETTAGDPMSLLKWTSKSTYQIKDQLQRLGYSITEDTVGRILKEMDYSLQANVKVKEGGTHKDRDSQFRYIKDLAKEFM</sequence>
<proteinExistence type="predicted"/>
<dbReference type="AlphaFoldDB" id="A0A6V8NJV7"/>
<evidence type="ECO:0000313" key="2">
    <source>
        <dbReference type="Proteomes" id="UP000574717"/>
    </source>
</evidence>
<gene>
    <name evidence="1" type="ORF">HKBW3S03_02102</name>
</gene>
<comment type="caution">
    <text evidence="1">The sequence shown here is derived from an EMBL/GenBank/DDBJ whole genome shotgun (WGS) entry which is preliminary data.</text>
</comment>
<accession>A0A6V8NJV7</accession>